<dbReference type="Pfam" id="PF05430">
    <property type="entry name" value="Methyltransf_30"/>
    <property type="match status" value="1"/>
</dbReference>
<evidence type="ECO:0000313" key="3">
    <source>
        <dbReference type="Proteomes" id="UP000321899"/>
    </source>
</evidence>
<sequence>MLFLPSAASHSFCEVLPQWKDENTLVSPLYNESYFSKAGAIEESRHIFLKQNRLPHRWLEKSSFHICETGFGTGLNFLVTADFWRRFAPAGSTLFYTSVEKHPIPADHLRQIHRAWPCLNDLSNQLLDKYPPPVRGKHHLFFKELRMEVDLLFDDAEKLSEILERNVDAWFLDGFSPHANPEMWSDNLFETMGKKTADKGSFATFTAAGFVRRAMISQGFCVEKLPGFRFKRDMIRGFLGTSNSFLK</sequence>
<dbReference type="Gene3D" id="3.40.50.150">
    <property type="entry name" value="Vaccinia Virus protein VP39"/>
    <property type="match status" value="1"/>
</dbReference>
<reference evidence="2 3" key="1">
    <citation type="submission" date="2019-06" db="EMBL/GenBank/DDBJ databases">
        <title>Desulfobotulus mexicanus sp. nov., a novel sulfate-reducing bacterium isolated from the sediment of an alkaline crater lake in Mexico.</title>
        <authorList>
            <person name="Hirschler-Rea A."/>
        </authorList>
    </citation>
    <scope>NUCLEOTIDE SEQUENCE [LARGE SCALE GENOMIC DNA]</scope>
    <source>
        <strain evidence="2 3">PAR22N</strain>
    </source>
</reference>
<organism evidence="2 3">
    <name type="scientific">Desulfobotulus mexicanus</name>
    <dbReference type="NCBI Taxonomy" id="2586642"/>
    <lineage>
        <taxon>Bacteria</taxon>
        <taxon>Pseudomonadati</taxon>
        <taxon>Thermodesulfobacteriota</taxon>
        <taxon>Desulfobacteria</taxon>
        <taxon>Desulfobacterales</taxon>
        <taxon>Desulfobacteraceae</taxon>
        <taxon>Desulfobotulus</taxon>
    </lineage>
</organism>
<gene>
    <name evidence="2" type="primary">mnmD</name>
    <name evidence="2" type="ORF">FIM25_15985</name>
</gene>
<comment type="caution">
    <text evidence="2">The sequence shown here is derived from an EMBL/GenBank/DDBJ whole genome shotgun (WGS) entry which is preliminary data.</text>
</comment>
<evidence type="ECO:0000259" key="1">
    <source>
        <dbReference type="Pfam" id="PF05430"/>
    </source>
</evidence>
<dbReference type="NCBIfam" id="NF033855">
    <property type="entry name" value="tRNA_MNMC2"/>
    <property type="match status" value="1"/>
</dbReference>
<proteinExistence type="predicted"/>
<dbReference type="GO" id="GO:0032259">
    <property type="term" value="P:methylation"/>
    <property type="evidence" value="ECO:0007669"/>
    <property type="project" value="UniProtKB-KW"/>
</dbReference>
<dbReference type="PANTHER" id="PTHR39963:SF1">
    <property type="entry name" value="MNMC-LIKE METHYLTRANSFERASE DOMAIN-CONTAINING PROTEIN"/>
    <property type="match status" value="1"/>
</dbReference>
<dbReference type="InterPro" id="IPR047785">
    <property type="entry name" value="tRNA_MNMC2"/>
</dbReference>
<dbReference type="EMBL" id="VDMB01000038">
    <property type="protein sequence ID" value="TYT73275.1"/>
    <property type="molecule type" value="Genomic_DNA"/>
</dbReference>
<dbReference type="AlphaFoldDB" id="A0A5S5MCB7"/>
<dbReference type="GO" id="GO:0004808">
    <property type="term" value="F:tRNA (5-methylaminomethyl-2-thiouridylate)(34)-methyltransferase activity"/>
    <property type="evidence" value="ECO:0007669"/>
    <property type="project" value="InterPro"/>
</dbReference>
<accession>A0A5S5MCB7</accession>
<protein>
    <submittedName>
        <fullName evidence="2">tRNA (5-methylaminomethyl-2-thiouridine)(34)-methyltransferase MnmD</fullName>
    </submittedName>
</protein>
<dbReference type="OrthoDB" id="9786494at2"/>
<evidence type="ECO:0000313" key="2">
    <source>
        <dbReference type="EMBL" id="TYT73275.1"/>
    </source>
</evidence>
<dbReference type="PANTHER" id="PTHR39963">
    <property type="entry name" value="SLL0983 PROTEIN"/>
    <property type="match status" value="1"/>
</dbReference>
<keyword evidence="2" id="KW-0489">Methyltransferase</keyword>
<dbReference type="InterPro" id="IPR029063">
    <property type="entry name" value="SAM-dependent_MTases_sf"/>
</dbReference>
<dbReference type="RefSeq" id="WP_139450859.1">
    <property type="nucleotide sequence ID" value="NZ_VDMB01000038.1"/>
</dbReference>
<dbReference type="GO" id="GO:0016645">
    <property type="term" value="F:oxidoreductase activity, acting on the CH-NH group of donors"/>
    <property type="evidence" value="ECO:0007669"/>
    <property type="project" value="InterPro"/>
</dbReference>
<dbReference type="Proteomes" id="UP000321899">
    <property type="component" value="Unassembled WGS sequence"/>
</dbReference>
<name>A0A5S5MCB7_9BACT</name>
<dbReference type="InterPro" id="IPR008471">
    <property type="entry name" value="MnmC-like_methylTransf"/>
</dbReference>
<keyword evidence="2" id="KW-0808">Transferase</keyword>
<keyword evidence="3" id="KW-1185">Reference proteome</keyword>
<feature type="domain" description="MnmC-like methyltransferase" evidence="1">
    <location>
        <begin position="119"/>
        <end position="238"/>
    </location>
</feature>